<keyword evidence="3" id="KW-1185">Reference proteome</keyword>
<evidence type="ECO:0000313" key="2">
    <source>
        <dbReference type="EMBL" id="GAA2007088.1"/>
    </source>
</evidence>
<evidence type="ECO:0000256" key="1">
    <source>
        <dbReference type="SAM" id="MobiDB-lite"/>
    </source>
</evidence>
<dbReference type="Proteomes" id="UP001500755">
    <property type="component" value="Unassembled WGS sequence"/>
</dbReference>
<feature type="region of interest" description="Disordered" evidence="1">
    <location>
        <begin position="1"/>
        <end position="51"/>
    </location>
</feature>
<proteinExistence type="predicted"/>
<gene>
    <name evidence="2" type="ORF">GCM10009755_16650</name>
</gene>
<protein>
    <submittedName>
        <fullName evidence="2">Uncharacterized protein</fullName>
    </submittedName>
</protein>
<sequence length="103" mass="11432">MFMERKYARNPSVGRVRPTGGASEGGAGVARGGGHGTARAKRITQGNRKSCVRRERKLIRLPWVKPWEERREPGSGETCAPRPQRIVVDDSFGTRLKRVSCVT</sequence>
<comment type="caution">
    <text evidence="2">The sequence shown here is derived from an EMBL/GenBank/DDBJ whole genome shotgun (WGS) entry which is preliminary data.</text>
</comment>
<evidence type="ECO:0000313" key="3">
    <source>
        <dbReference type="Proteomes" id="UP001500755"/>
    </source>
</evidence>
<organism evidence="2 3">
    <name type="scientific">Brevibacterium samyangense</name>
    <dbReference type="NCBI Taxonomy" id="366888"/>
    <lineage>
        <taxon>Bacteria</taxon>
        <taxon>Bacillati</taxon>
        <taxon>Actinomycetota</taxon>
        <taxon>Actinomycetes</taxon>
        <taxon>Micrococcales</taxon>
        <taxon>Brevibacteriaceae</taxon>
        <taxon>Brevibacterium</taxon>
    </lineage>
</organism>
<feature type="compositionally biased region" description="Gly residues" evidence="1">
    <location>
        <begin position="22"/>
        <end position="36"/>
    </location>
</feature>
<reference evidence="2 3" key="1">
    <citation type="journal article" date="2019" name="Int. J. Syst. Evol. Microbiol.">
        <title>The Global Catalogue of Microorganisms (GCM) 10K type strain sequencing project: providing services to taxonomists for standard genome sequencing and annotation.</title>
        <authorList>
            <consortium name="The Broad Institute Genomics Platform"/>
            <consortium name="The Broad Institute Genome Sequencing Center for Infectious Disease"/>
            <person name="Wu L."/>
            <person name="Ma J."/>
        </authorList>
    </citation>
    <scope>NUCLEOTIDE SEQUENCE [LARGE SCALE GENOMIC DNA]</scope>
    <source>
        <strain evidence="2 3">JCM 14546</strain>
    </source>
</reference>
<name>A0ABN2TER3_9MICO</name>
<accession>A0ABN2TER3</accession>
<dbReference type="EMBL" id="BAAANO010000015">
    <property type="protein sequence ID" value="GAA2007088.1"/>
    <property type="molecule type" value="Genomic_DNA"/>
</dbReference>